<dbReference type="EMBL" id="WSEM01000016">
    <property type="protein sequence ID" value="MVQ36350.1"/>
    <property type="molecule type" value="Genomic_DNA"/>
</dbReference>
<evidence type="ECO:0008006" key="4">
    <source>
        <dbReference type="Google" id="ProtNLM"/>
    </source>
</evidence>
<organism evidence="2 3">
    <name type="scientific">Paenibacillus anseongense</name>
    <dbReference type="NCBI Taxonomy" id="2682845"/>
    <lineage>
        <taxon>Bacteria</taxon>
        <taxon>Bacillati</taxon>
        <taxon>Bacillota</taxon>
        <taxon>Bacilli</taxon>
        <taxon>Bacillales</taxon>
        <taxon>Paenibacillaceae</taxon>
        <taxon>Paenibacillus</taxon>
    </lineage>
</organism>
<evidence type="ECO:0000313" key="3">
    <source>
        <dbReference type="Proteomes" id="UP000467637"/>
    </source>
</evidence>
<comment type="caution">
    <text evidence="2">The sequence shown here is derived from an EMBL/GenBank/DDBJ whole genome shotgun (WGS) entry which is preliminary data.</text>
</comment>
<accession>A0ABW9UAP4</accession>
<evidence type="ECO:0000313" key="2">
    <source>
        <dbReference type="EMBL" id="MVQ36350.1"/>
    </source>
</evidence>
<keyword evidence="3" id="KW-1185">Reference proteome</keyword>
<name>A0ABW9UAP4_9BACL</name>
<dbReference type="RefSeq" id="WP_157320282.1">
    <property type="nucleotide sequence ID" value="NZ_WSEM01000016.1"/>
</dbReference>
<reference evidence="2 3" key="1">
    <citation type="submission" date="2019-12" db="EMBL/GenBank/DDBJ databases">
        <authorList>
            <person name="Huq M.A."/>
        </authorList>
    </citation>
    <scope>NUCLEOTIDE SEQUENCE [LARGE SCALE GENOMIC DNA]</scope>
    <source>
        <strain evidence="2 3">MAH-34</strain>
    </source>
</reference>
<protein>
    <recommendedName>
        <fullName evidence="4">DUF3139 domain-containing protein</fullName>
    </recommendedName>
</protein>
<keyword evidence="1" id="KW-1133">Transmembrane helix</keyword>
<proteinExistence type="predicted"/>
<evidence type="ECO:0000256" key="1">
    <source>
        <dbReference type="SAM" id="Phobius"/>
    </source>
</evidence>
<gene>
    <name evidence="2" type="ORF">GON05_17210</name>
</gene>
<feature type="transmembrane region" description="Helical" evidence="1">
    <location>
        <begin position="13"/>
        <end position="36"/>
    </location>
</feature>
<keyword evidence="1" id="KW-0812">Transmembrane</keyword>
<keyword evidence="1" id="KW-0472">Membrane</keyword>
<sequence>MKKEKCAFFKPKWLFILLVLLMLLTGVILVLSLNLIEKKHEEEIRNVISSYGGQVIKIEKVDPKLTPFAEDFNKSNVIYKVSYKKSHEELIAWYRGVNVVNNIHAENPTALQGGFAEKWIIPSEMKD</sequence>
<dbReference type="Proteomes" id="UP000467637">
    <property type="component" value="Unassembled WGS sequence"/>
</dbReference>